<dbReference type="SUPFAM" id="SSF46626">
    <property type="entry name" value="Cytochrome c"/>
    <property type="match status" value="1"/>
</dbReference>
<feature type="domain" description="DUF1549" evidence="3">
    <location>
        <begin position="146"/>
        <end position="352"/>
    </location>
</feature>
<dbReference type="Pfam" id="PF07635">
    <property type="entry name" value="PSCyt1"/>
    <property type="match status" value="1"/>
</dbReference>
<evidence type="ECO:0000256" key="1">
    <source>
        <dbReference type="SAM" id="Coils"/>
    </source>
</evidence>
<dbReference type="AlphaFoldDB" id="A0A518C785"/>
<dbReference type="RefSeq" id="WP_144972151.1">
    <property type="nucleotide sequence ID" value="NZ_CP036289.1"/>
</dbReference>
<dbReference type="InterPro" id="IPR011444">
    <property type="entry name" value="DUF1549"/>
</dbReference>
<dbReference type="PANTHER" id="PTHR35889:SF3">
    <property type="entry name" value="F-BOX DOMAIN-CONTAINING PROTEIN"/>
    <property type="match status" value="1"/>
</dbReference>
<evidence type="ECO:0000256" key="2">
    <source>
        <dbReference type="SAM" id="SignalP"/>
    </source>
</evidence>
<keyword evidence="2" id="KW-0732">Signal</keyword>
<dbReference type="InterPro" id="IPR036909">
    <property type="entry name" value="Cyt_c-like_dom_sf"/>
</dbReference>
<feature type="coiled-coil region" evidence="1">
    <location>
        <begin position="374"/>
        <end position="401"/>
    </location>
</feature>
<feature type="signal peptide" evidence="2">
    <location>
        <begin position="1"/>
        <end position="22"/>
    </location>
</feature>
<dbReference type="PANTHER" id="PTHR35889">
    <property type="entry name" value="CYCLOINULO-OLIGOSACCHARIDE FRUCTANOTRANSFERASE-RELATED"/>
    <property type="match status" value="1"/>
</dbReference>
<dbReference type="GO" id="GO:0009055">
    <property type="term" value="F:electron transfer activity"/>
    <property type="evidence" value="ECO:0007669"/>
    <property type="project" value="InterPro"/>
</dbReference>
<feature type="chain" id="PRO_5022054561" evidence="2">
    <location>
        <begin position="23"/>
        <end position="1015"/>
    </location>
</feature>
<dbReference type="InterPro" id="IPR022655">
    <property type="entry name" value="DUF1553"/>
</dbReference>
<accession>A0A518C785</accession>
<name>A0A518C785_9BACT</name>
<reference evidence="7" key="1">
    <citation type="submission" date="2019-02" db="EMBL/GenBank/DDBJ databases">
        <title>Deep-cultivation of Planctomycetes and their phenomic and genomic characterization uncovers novel biology.</title>
        <authorList>
            <person name="Wiegand S."/>
            <person name="Jogler M."/>
            <person name="Boedeker C."/>
            <person name="Pinto D."/>
            <person name="Vollmers J."/>
            <person name="Rivas-Marin E."/>
            <person name="Kohn T."/>
            <person name="Peeters S.H."/>
            <person name="Heuer A."/>
            <person name="Rast P."/>
            <person name="Oberbeckmann S."/>
            <person name="Bunk B."/>
            <person name="Jeske O."/>
            <person name="Meyerdierks A."/>
            <person name="Storesund J.E."/>
            <person name="Kallscheuer N."/>
            <person name="Luecker S."/>
            <person name="Lage O.M."/>
            <person name="Pohl T."/>
            <person name="Merkel B.J."/>
            <person name="Hornburger P."/>
            <person name="Mueller R.-W."/>
            <person name="Bruemmer F."/>
            <person name="Labrenz M."/>
            <person name="Spormann A.M."/>
            <person name="Op den Camp H."/>
            <person name="Overmann J."/>
            <person name="Amann R."/>
            <person name="Jetten M.S.M."/>
            <person name="Mascher T."/>
            <person name="Medema M.H."/>
            <person name="Devos D.P."/>
            <person name="Kaster A.-K."/>
            <person name="Ovreas L."/>
            <person name="Rohde M."/>
            <person name="Galperin M.Y."/>
            <person name="Jogler C."/>
        </authorList>
    </citation>
    <scope>NUCLEOTIDE SEQUENCE [LARGE SCALE GENOMIC DNA]</scope>
    <source>
        <strain evidence="7">Pan97</strain>
    </source>
</reference>
<evidence type="ECO:0000259" key="3">
    <source>
        <dbReference type="Pfam" id="PF07583"/>
    </source>
</evidence>
<protein>
    <submittedName>
        <fullName evidence="6">Planctomycete cytochrome C</fullName>
    </submittedName>
</protein>
<evidence type="ECO:0000313" key="7">
    <source>
        <dbReference type="Proteomes" id="UP000318626"/>
    </source>
</evidence>
<organism evidence="6 7">
    <name type="scientific">Bremerella volcania</name>
    <dbReference type="NCBI Taxonomy" id="2527984"/>
    <lineage>
        <taxon>Bacteria</taxon>
        <taxon>Pseudomonadati</taxon>
        <taxon>Planctomycetota</taxon>
        <taxon>Planctomycetia</taxon>
        <taxon>Pirellulales</taxon>
        <taxon>Pirellulaceae</taxon>
        <taxon>Bremerella</taxon>
    </lineage>
</organism>
<dbReference type="InterPro" id="IPR011429">
    <property type="entry name" value="Cyt_c_Planctomycete-type"/>
</dbReference>
<evidence type="ECO:0000313" key="6">
    <source>
        <dbReference type="EMBL" id="QDU75062.1"/>
    </source>
</evidence>
<sequence length="1015" mass="113657" precursor="true">MNRFLSSLVTLLLCVPAAWVYAEEDPQAIAIKYSRDIKPLLSNSCYTCHGPDEGTREADLRLDVRDVATAHAIVPGKPDESELLARIASDDADLQMPPAESNRPRLSSEEVDLIRKWIAQGAKYDEHWSYVPAKPREIPEECRSSPIDYFIDKRLAEKNITPGKKANARTLIRRLFFDLNGLPPTSAEVAIFEADPSDEAYRKLVDKLLASPRFGERMAIHWLDLIRYADSVGIHGDQEWSMSPYRDYVIQSFNKNKPFDQFTIEQLAGDLLPGATREQKIASGYNRLNMITAEGGAQAKEYLAKYAADRVRTTSTAWLGATMGCSECHDHKFDPYTLKEFYEFAAFFADLEERGVYSGSSRTGNWGPEIMVPTGEQQQRLEQLDQQIARLEKELETDTPELAKDQSRWEAELPKTTTWQTLEPTSLTSKPEVGWKKLDDGSLLTTGANPEKPTYVLGFSVDLPKATAIRLEVLPDDSLPAKGPGRAGNGNFVLNGFQLSVDDKPVELKSVTASHAQDGWPASGLLSENPKDGWAILPKVGRANEVVFVLKEDLTLTSASKLTVTMTHNYGSSHAIGRFRMAMVDAPRPVLAGQGVGVPAKIRKLVELPSDRRSPEQQQTLAAYYRTIAPRLDQTRKDLAERKKDRKQLADSVTTTLVSVSTNPRTMRVLPRGNWLDDSGEVVLPGVPGFLGYDLETGEQRATRLDLAKWLIDRRNPLTARVFVNRLWQLMFGRGLVTTSDDFGSQGSVPSHPELLDWLAGEFVDSGWNVKHIIRLIVLSDAYQRTSARTPSQKEKDLSNSLLAAQSSFRLPAEMIRDNALAASGLLVEKLGGESARPYQPAGYWSHLNFPTREYQRDHGDNLYRRGLYTHWQRTYLHPSLAAFDAPTREECTVRRNISNTPQQALVLMNDPTYVEAARALGTLLIRQGGDSPRNKINFGMQSVQQRNASEEEARILLEIYEKHHAEYAKDIDAARKLLAVGEYQVPEDIDPANLAAWISVSRVLLNLHETITRY</sequence>
<dbReference type="GO" id="GO:0020037">
    <property type="term" value="F:heme binding"/>
    <property type="evidence" value="ECO:0007669"/>
    <property type="project" value="InterPro"/>
</dbReference>
<dbReference type="OrthoDB" id="127107at2"/>
<evidence type="ECO:0000259" key="5">
    <source>
        <dbReference type="Pfam" id="PF07635"/>
    </source>
</evidence>
<dbReference type="Proteomes" id="UP000318626">
    <property type="component" value="Chromosome"/>
</dbReference>
<dbReference type="KEGG" id="bvo:Pan97_20830"/>
<dbReference type="EMBL" id="CP036289">
    <property type="protein sequence ID" value="QDU75062.1"/>
    <property type="molecule type" value="Genomic_DNA"/>
</dbReference>
<proteinExistence type="predicted"/>
<dbReference type="Pfam" id="PF07587">
    <property type="entry name" value="PSD1"/>
    <property type="match status" value="1"/>
</dbReference>
<feature type="domain" description="DUF1553" evidence="4">
    <location>
        <begin position="703"/>
        <end position="960"/>
    </location>
</feature>
<evidence type="ECO:0000259" key="4">
    <source>
        <dbReference type="Pfam" id="PF07587"/>
    </source>
</evidence>
<keyword evidence="7" id="KW-1185">Reference proteome</keyword>
<keyword evidence="1" id="KW-0175">Coiled coil</keyword>
<dbReference type="Pfam" id="PF07583">
    <property type="entry name" value="PSCyt2"/>
    <property type="match status" value="1"/>
</dbReference>
<feature type="domain" description="Cytochrome C Planctomycete-type" evidence="5">
    <location>
        <begin position="45"/>
        <end position="100"/>
    </location>
</feature>
<gene>
    <name evidence="6" type="ORF">Pan97_20830</name>
</gene>